<dbReference type="Gene3D" id="1.25.70.10">
    <property type="entry name" value="Transcription termination factor 3, mitochondrial"/>
    <property type="match status" value="2"/>
</dbReference>
<dbReference type="RefSeq" id="XP_039128821.1">
    <property type="nucleotide sequence ID" value="XM_039272887.1"/>
</dbReference>
<accession>A0AB40BMX7</accession>
<dbReference type="RefSeq" id="XP_039128824.1">
    <property type="nucleotide sequence ID" value="XM_039272890.1"/>
</dbReference>
<evidence type="ECO:0000313" key="9">
    <source>
        <dbReference type="RefSeq" id="XP_039128823.1"/>
    </source>
</evidence>
<keyword evidence="5" id="KW-1185">Reference proteome</keyword>
<organism evidence="5 8">
    <name type="scientific">Dioscorea cayennensis subsp. rotundata</name>
    <name type="common">White Guinea yam</name>
    <name type="synonym">Dioscorea rotundata</name>
    <dbReference type="NCBI Taxonomy" id="55577"/>
    <lineage>
        <taxon>Eukaryota</taxon>
        <taxon>Viridiplantae</taxon>
        <taxon>Streptophyta</taxon>
        <taxon>Embryophyta</taxon>
        <taxon>Tracheophyta</taxon>
        <taxon>Spermatophyta</taxon>
        <taxon>Magnoliopsida</taxon>
        <taxon>Liliopsida</taxon>
        <taxon>Dioscoreales</taxon>
        <taxon>Dioscoreaceae</taxon>
        <taxon>Dioscorea</taxon>
    </lineage>
</organism>
<dbReference type="RefSeq" id="XP_039128822.1">
    <property type="nucleotide sequence ID" value="XM_039272888.1"/>
</dbReference>
<dbReference type="GO" id="GO:0003676">
    <property type="term" value="F:nucleic acid binding"/>
    <property type="evidence" value="ECO:0007669"/>
    <property type="project" value="InterPro"/>
</dbReference>
<feature type="compositionally biased region" description="Low complexity" evidence="4">
    <location>
        <begin position="16"/>
        <end position="29"/>
    </location>
</feature>
<evidence type="ECO:0000313" key="11">
    <source>
        <dbReference type="RefSeq" id="XP_039128825.1"/>
    </source>
</evidence>
<keyword evidence="2" id="KW-0805">Transcription regulation</keyword>
<dbReference type="PANTHER" id="PTHR13068:SF236">
    <property type="entry name" value="OS02G0749800 PROTEIN"/>
    <property type="match status" value="1"/>
</dbReference>
<dbReference type="GeneID" id="120264966"/>
<dbReference type="PANTHER" id="PTHR13068">
    <property type="entry name" value="CGI-12 PROTEIN-RELATED"/>
    <property type="match status" value="1"/>
</dbReference>
<evidence type="ECO:0000256" key="1">
    <source>
        <dbReference type="ARBA" id="ARBA00007692"/>
    </source>
</evidence>
<evidence type="ECO:0000313" key="5">
    <source>
        <dbReference type="Proteomes" id="UP001515500"/>
    </source>
</evidence>
<evidence type="ECO:0000313" key="12">
    <source>
        <dbReference type="RefSeq" id="XP_039128827.1"/>
    </source>
</evidence>
<keyword evidence="2" id="KW-0804">Transcription</keyword>
<evidence type="ECO:0000313" key="7">
    <source>
        <dbReference type="RefSeq" id="XP_039128821.1"/>
    </source>
</evidence>
<dbReference type="Proteomes" id="UP001515500">
    <property type="component" value="Chromosome 7"/>
</dbReference>
<dbReference type="RefSeq" id="XP_039128825.1">
    <property type="nucleotide sequence ID" value="XM_039272891.1"/>
</dbReference>
<name>A0AB40BMX7_DIOCR</name>
<dbReference type="Pfam" id="PF02536">
    <property type="entry name" value="mTERF"/>
    <property type="match status" value="2"/>
</dbReference>
<feature type="region of interest" description="Disordered" evidence="4">
    <location>
        <begin position="9"/>
        <end position="29"/>
    </location>
</feature>
<evidence type="ECO:0000313" key="6">
    <source>
        <dbReference type="RefSeq" id="XP_039128820.1"/>
    </source>
</evidence>
<dbReference type="InterPro" id="IPR038538">
    <property type="entry name" value="MTERF_sf"/>
</dbReference>
<dbReference type="SMART" id="SM00733">
    <property type="entry name" value="Mterf"/>
    <property type="match status" value="6"/>
</dbReference>
<protein>
    <submittedName>
        <fullName evidence="6 7">Uncharacterized protein LOC120264966</fullName>
    </submittedName>
</protein>
<evidence type="ECO:0000256" key="2">
    <source>
        <dbReference type="ARBA" id="ARBA00022472"/>
    </source>
</evidence>
<dbReference type="FunFam" id="1.25.70.10:FF:000001">
    <property type="entry name" value="Mitochondrial transcription termination factor-like"/>
    <property type="match status" value="1"/>
</dbReference>
<proteinExistence type="inferred from homology"/>
<sequence length="381" mass="43747">MFRLITRNLSTIQTKNPRNPTAPSPNSNPLNSSSIASYLIDSFGISPEKAFAAIKKLNCRCKLDIKSDKIKARRDLNAVPSFFASNGFTKDQISKIITKFPRILLCRPDRTLKPKIDFFLGAGFSRSDLARLMSDDVEILQASLNKRIIPFFDFLKTILYSDKEVIAALKQTPRLLHYSAEKRISPNVETLRGFGMPEHRIYTLSKAHTRILLCETDRFRRSIERVRDLGFKVSDYSFAVALQCVSWLSAATWEGKVVALMSFGLSEDQILSAFKKKPAVMIISEDKLKRNMSFFVSRVNWSPEYVVSEPRLLGFSLERRLLPRTLTLEVLLSNGLISDKSFNHRVFVMNESRFFEKYVMRYQEEHPQVLEAYLAALKQQH</sequence>
<keyword evidence="2" id="KW-0806">Transcription termination</keyword>
<dbReference type="RefSeq" id="XP_039128827.1">
    <property type="nucleotide sequence ID" value="XM_039272893.1"/>
</dbReference>
<evidence type="ECO:0000313" key="8">
    <source>
        <dbReference type="RefSeq" id="XP_039128822.1"/>
    </source>
</evidence>
<dbReference type="InterPro" id="IPR003690">
    <property type="entry name" value="MTERF"/>
</dbReference>
<reference evidence="6 7" key="1">
    <citation type="submission" date="2025-04" db="UniProtKB">
        <authorList>
            <consortium name="RefSeq"/>
        </authorList>
    </citation>
    <scope>IDENTIFICATION</scope>
</reference>
<dbReference type="RefSeq" id="XP_039128823.1">
    <property type="nucleotide sequence ID" value="XM_039272889.1"/>
</dbReference>
<evidence type="ECO:0000313" key="10">
    <source>
        <dbReference type="RefSeq" id="XP_039128824.1"/>
    </source>
</evidence>
<dbReference type="RefSeq" id="XP_039128820.1">
    <property type="nucleotide sequence ID" value="XM_039272886.1"/>
</dbReference>
<gene>
    <name evidence="6 7 8 9 10 11 12" type="primary">LOC120264966</name>
</gene>
<evidence type="ECO:0000256" key="3">
    <source>
        <dbReference type="ARBA" id="ARBA00022946"/>
    </source>
</evidence>
<dbReference type="GO" id="GO:0006353">
    <property type="term" value="P:DNA-templated transcription termination"/>
    <property type="evidence" value="ECO:0007669"/>
    <property type="project" value="UniProtKB-KW"/>
</dbReference>
<keyword evidence="3" id="KW-0809">Transit peptide</keyword>
<comment type="similarity">
    <text evidence="1">Belongs to the mTERF family.</text>
</comment>
<evidence type="ECO:0000256" key="4">
    <source>
        <dbReference type="SAM" id="MobiDB-lite"/>
    </source>
</evidence>
<dbReference type="AlphaFoldDB" id="A0AB40BMX7"/>